<dbReference type="Proteomes" id="UP001358586">
    <property type="component" value="Chromosome 4"/>
</dbReference>
<evidence type="ECO:0000313" key="1">
    <source>
        <dbReference type="EMBL" id="KAK5836356.1"/>
    </source>
</evidence>
<comment type="caution">
    <text evidence="1">The sequence shown here is derived from an EMBL/GenBank/DDBJ whole genome shotgun (WGS) entry which is preliminary data.</text>
</comment>
<keyword evidence="2" id="KW-1185">Reference proteome</keyword>
<reference evidence="1 2" key="1">
    <citation type="submission" date="2023-03" db="EMBL/GenBank/DDBJ databases">
        <title>WGS of Gossypium arboreum.</title>
        <authorList>
            <person name="Yu D."/>
        </authorList>
    </citation>
    <scope>NUCLEOTIDE SEQUENCE [LARGE SCALE GENOMIC DNA]</scope>
    <source>
        <tissue evidence="1">Leaf</tissue>
    </source>
</reference>
<sequence length="73" mass="8222">MIEDQHGCGNDDDCCDAEIEGFGKGSESEYIDSDDLGDYDSDVQYDVEFSTRKRSIGTMYNPNCILPIWELVT</sequence>
<evidence type="ECO:0000313" key="2">
    <source>
        <dbReference type="Proteomes" id="UP001358586"/>
    </source>
</evidence>
<dbReference type="EMBL" id="JARKNE010000004">
    <property type="protein sequence ID" value="KAK5836356.1"/>
    <property type="molecule type" value="Genomic_DNA"/>
</dbReference>
<accession>A0ABR0QAY2</accession>
<name>A0ABR0QAY2_GOSAR</name>
<proteinExistence type="predicted"/>
<protein>
    <submittedName>
        <fullName evidence="1">Uncharacterized protein</fullName>
    </submittedName>
</protein>
<gene>
    <name evidence="1" type="ORF">PVK06_012141</name>
</gene>
<organism evidence="1 2">
    <name type="scientific">Gossypium arboreum</name>
    <name type="common">Tree cotton</name>
    <name type="synonym">Gossypium nanking</name>
    <dbReference type="NCBI Taxonomy" id="29729"/>
    <lineage>
        <taxon>Eukaryota</taxon>
        <taxon>Viridiplantae</taxon>
        <taxon>Streptophyta</taxon>
        <taxon>Embryophyta</taxon>
        <taxon>Tracheophyta</taxon>
        <taxon>Spermatophyta</taxon>
        <taxon>Magnoliopsida</taxon>
        <taxon>eudicotyledons</taxon>
        <taxon>Gunneridae</taxon>
        <taxon>Pentapetalae</taxon>
        <taxon>rosids</taxon>
        <taxon>malvids</taxon>
        <taxon>Malvales</taxon>
        <taxon>Malvaceae</taxon>
        <taxon>Malvoideae</taxon>
        <taxon>Gossypium</taxon>
    </lineage>
</organism>